<dbReference type="Proteomes" id="UP000006798">
    <property type="component" value="Chromosome 1"/>
</dbReference>
<name>G0ETQ7_CUPNN</name>
<accession>G0ETQ7</accession>
<organism evidence="1 2">
    <name type="scientific">Cupriavidus necator (strain ATCC 43291 / DSM 13513 / CCUG 52238 / LMG 8453 / N-1)</name>
    <name type="common">Ralstonia eutropha</name>
    <dbReference type="NCBI Taxonomy" id="1042878"/>
    <lineage>
        <taxon>Bacteria</taxon>
        <taxon>Pseudomonadati</taxon>
        <taxon>Pseudomonadota</taxon>
        <taxon>Betaproteobacteria</taxon>
        <taxon>Burkholderiales</taxon>
        <taxon>Burkholderiaceae</taxon>
        <taxon>Cupriavidus</taxon>
    </lineage>
</organism>
<proteinExistence type="predicted"/>
<dbReference type="KEGG" id="cnc:CNE_1c27920"/>
<evidence type="ECO:0000313" key="1">
    <source>
        <dbReference type="EMBL" id="AEI78106.1"/>
    </source>
</evidence>
<reference evidence="1 2" key="1">
    <citation type="journal article" date="2011" name="J. Bacteriol.">
        <title>Complete genome sequence of the type strain Cupriavidus necator N-1.</title>
        <authorList>
            <person name="Poehlein A."/>
            <person name="Kusian B."/>
            <person name="Friedrich B."/>
            <person name="Daniel R."/>
            <person name="Bowien B."/>
        </authorList>
    </citation>
    <scope>NUCLEOTIDE SEQUENCE [LARGE SCALE GENOMIC DNA]</scope>
    <source>
        <strain evidence="2">ATCC 43291 / DSM 13513 / CCUG 52238 / LMG 8453 / N-1</strain>
    </source>
</reference>
<dbReference type="EMBL" id="CP002877">
    <property type="protein sequence ID" value="AEI78106.1"/>
    <property type="molecule type" value="Genomic_DNA"/>
</dbReference>
<gene>
    <name evidence="1" type="ordered locus">CNE_1c27920</name>
</gene>
<protein>
    <submittedName>
        <fullName evidence="1">Uncharacterized protein</fullName>
    </submittedName>
</protein>
<sequence>MSDPETEDEDLAGRAAHLAVARISQVAMTGGAGLANPASRRLH</sequence>
<dbReference type="HOGENOM" id="CLU_3232472_0_0_4"/>
<evidence type="ECO:0000313" key="2">
    <source>
        <dbReference type="Proteomes" id="UP000006798"/>
    </source>
</evidence>
<dbReference type="AlphaFoldDB" id="G0ETQ7"/>